<organism evidence="3 4">
    <name type="scientific">Sesamum indicum</name>
    <name type="common">Oriental sesame</name>
    <name type="synonym">Sesamum orientale</name>
    <dbReference type="NCBI Taxonomy" id="4182"/>
    <lineage>
        <taxon>Eukaryota</taxon>
        <taxon>Viridiplantae</taxon>
        <taxon>Streptophyta</taxon>
        <taxon>Embryophyta</taxon>
        <taxon>Tracheophyta</taxon>
        <taxon>Spermatophyta</taxon>
        <taxon>Magnoliopsida</taxon>
        <taxon>eudicotyledons</taxon>
        <taxon>Gunneridae</taxon>
        <taxon>Pentapetalae</taxon>
        <taxon>asterids</taxon>
        <taxon>lamiids</taxon>
        <taxon>Lamiales</taxon>
        <taxon>Pedaliaceae</taxon>
        <taxon>Sesamum</taxon>
    </lineage>
</organism>
<dbReference type="SMART" id="SM00332">
    <property type="entry name" value="PP2Cc"/>
    <property type="match status" value="1"/>
</dbReference>
<dbReference type="PROSITE" id="PS51746">
    <property type="entry name" value="PPM_2"/>
    <property type="match status" value="1"/>
</dbReference>
<protein>
    <submittedName>
        <fullName evidence="4">Probable protein phosphatase 2C 8 isoform X1</fullName>
    </submittedName>
</protein>
<evidence type="ECO:0000313" key="3">
    <source>
        <dbReference type="Proteomes" id="UP000504604"/>
    </source>
</evidence>
<accession>A0A6I9SXQ3</accession>
<keyword evidence="3" id="KW-1185">Reference proteome</keyword>
<dbReference type="KEGG" id="sind:105159104"/>
<sequence length="385" mass="42039">MNNNTQLNTSRKNCNSLGGKNRNRGWATAPSLNQYLPRKPTAPAPTMMDSGNPIGLPTEDTEKRCRRRLEVALMKRPVSLSPEADSKLDDEIHSGKPSSHPWPADLASESAGALKYGFVSIMGRRRVMENAVTVVPPGRLAGKYSCFGVYDDHDGTMVAETCGKRLHKCLERHIERTKKLPVERDFDWGRVMVDCLGGAVDEDFWHEVEERERSSAATVLRFTAMVVVVGKEEVVVVNFGNSRAVLCRGGLAVTLSSDLKGERADGKKRAGDGRTINWNASHLLPLSTTSRSLGGQCIITEPEVTVTKRAEESDDFLIIATNSLWDVVEDKTACEVVKRYCVKGESRKVSSDGSSTASEAAAALAVLAMAKGSRHNISIIVVQLK</sequence>
<feature type="compositionally biased region" description="Polar residues" evidence="1">
    <location>
        <begin position="1"/>
        <end position="18"/>
    </location>
</feature>
<dbReference type="Gene3D" id="3.60.40.10">
    <property type="entry name" value="PPM-type phosphatase domain"/>
    <property type="match status" value="1"/>
</dbReference>
<evidence type="ECO:0000259" key="2">
    <source>
        <dbReference type="PROSITE" id="PS51746"/>
    </source>
</evidence>
<reference evidence="4" key="2">
    <citation type="submission" date="2025-08" db="UniProtKB">
        <authorList>
            <consortium name="RefSeq"/>
        </authorList>
    </citation>
    <scope>IDENTIFICATION</scope>
</reference>
<dbReference type="PANTHER" id="PTHR47992">
    <property type="entry name" value="PROTEIN PHOSPHATASE"/>
    <property type="match status" value="1"/>
</dbReference>
<dbReference type="AlphaFoldDB" id="A0A6I9SXQ3"/>
<proteinExistence type="predicted"/>
<evidence type="ECO:0000256" key="1">
    <source>
        <dbReference type="SAM" id="MobiDB-lite"/>
    </source>
</evidence>
<evidence type="ECO:0000313" key="4">
    <source>
        <dbReference type="RefSeq" id="XP_011074360.1"/>
    </source>
</evidence>
<dbReference type="OrthoDB" id="10264738at2759"/>
<dbReference type="SUPFAM" id="SSF81606">
    <property type="entry name" value="PP2C-like"/>
    <property type="match status" value="1"/>
</dbReference>
<dbReference type="RefSeq" id="XP_011074360.1">
    <property type="nucleotide sequence ID" value="XM_011076058.2"/>
</dbReference>
<dbReference type="Proteomes" id="UP000504604">
    <property type="component" value="Linkage group LG1"/>
</dbReference>
<dbReference type="InterPro" id="IPR015655">
    <property type="entry name" value="PP2C"/>
</dbReference>
<gene>
    <name evidence="4" type="primary">LOC105159104</name>
</gene>
<name>A0A6I9SXQ3_SESIN</name>
<dbReference type="InParanoid" id="A0A6I9SXQ3"/>
<dbReference type="GO" id="GO:0004722">
    <property type="term" value="F:protein serine/threonine phosphatase activity"/>
    <property type="evidence" value="ECO:0007669"/>
    <property type="project" value="InterPro"/>
</dbReference>
<reference evidence="3" key="1">
    <citation type="submission" date="2024-10" db="UniProtKB">
        <authorList>
            <consortium name="RefSeq"/>
        </authorList>
    </citation>
    <scope>NUCLEOTIDE SEQUENCE [LARGE SCALE GENOMIC DNA]</scope>
    <source>
        <strain evidence="3">cv. Zhongzhi No. 13</strain>
    </source>
</reference>
<dbReference type="InterPro" id="IPR001932">
    <property type="entry name" value="PPM-type_phosphatase-like_dom"/>
</dbReference>
<feature type="compositionally biased region" description="Basic and acidic residues" evidence="1">
    <location>
        <begin position="84"/>
        <end position="94"/>
    </location>
</feature>
<dbReference type="GeneID" id="105159104"/>
<dbReference type="CDD" id="cd00143">
    <property type="entry name" value="PP2Cc"/>
    <property type="match status" value="1"/>
</dbReference>
<feature type="region of interest" description="Disordered" evidence="1">
    <location>
        <begin position="1"/>
        <end position="59"/>
    </location>
</feature>
<dbReference type="Pfam" id="PF00481">
    <property type="entry name" value="PP2C"/>
    <property type="match status" value="1"/>
</dbReference>
<dbReference type="InterPro" id="IPR036457">
    <property type="entry name" value="PPM-type-like_dom_sf"/>
</dbReference>
<feature type="region of interest" description="Disordered" evidence="1">
    <location>
        <begin position="76"/>
        <end position="103"/>
    </location>
</feature>
<feature type="domain" description="PPM-type phosphatase" evidence="2">
    <location>
        <begin position="115"/>
        <end position="384"/>
    </location>
</feature>